<dbReference type="EMBL" id="JBFTWV010000021">
    <property type="protein sequence ID" value="KAL2797082.1"/>
    <property type="molecule type" value="Genomic_DNA"/>
</dbReference>
<evidence type="ECO:0000313" key="1">
    <source>
        <dbReference type="EMBL" id="KAL2797082.1"/>
    </source>
</evidence>
<dbReference type="Proteomes" id="UP001610563">
    <property type="component" value="Unassembled WGS sequence"/>
</dbReference>
<comment type="caution">
    <text evidence="1">The sequence shown here is derived from an EMBL/GenBank/DDBJ whole genome shotgun (WGS) entry which is preliminary data.</text>
</comment>
<protein>
    <submittedName>
        <fullName evidence="1">Uncharacterized protein</fullName>
    </submittedName>
</protein>
<keyword evidence="2" id="KW-1185">Reference proteome</keyword>
<sequence length="154" mass="17543">MVKVLQDQRCNSSYNLQGKATLMPPLAGEKTTTPEKIGICCHLTARIFWGIVQLCRLSRDDDDDNDSPADTSDLEALRNLLSDIDPIPWVHHAPEVYVWVTFTAAAACTHGKDTMEVMWTPMRFLPGVNGTELTLLRQGWQYFKWLRRARKPLN</sequence>
<gene>
    <name evidence="1" type="ORF">BJX66DRAFT_335268</name>
</gene>
<evidence type="ECO:0000313" key="2">
    <source>
        <dbReference type="Proteomes" id="UP001610563"/>
    </source>
</evidence>
<organism evidence="1 2">
    <name type="scientific">Aspergillus keveii</name>
    <dbReference type="NCBI Taxonomy" id="714993"/>
    <lineage>
        <taxon>Eukaryota</taxon>
        <taxon>Fungi</taxon>
        <taxon>Dikarya</taxon>
        <taxon>Ascomycota</taxon>
        <taxon>Pezizomycotina</taxon>
        <taxon>Eurotiomycetes</taxon>
        <taxon>Eurotiomycetidae</taxon>
        <taxon>Eurotiales</taxon>
        <taxon>Aspergillaceae</taxon>
        <taxon>Aspergillus</taxon>
        <taxon>Aspergillus subgen. Nidulantes</taxon>
    </lineage>
</organism>
<proteinExistence type="predicted"/>
<reference evidence="1 2" key="1">
    <citation type="submission" date="2024-07" db="EMBL/GenBank/DDBJ databases">
        <title>Section-level genome sequencing and comparative genomics of Aspergillus sections Usti and Cavernicolus.</title>
        <authorList>
            <consortium name="Lawrence Berkeley National Laboratory"/>
            <person name="Nybo J.L."/>
            <person name="Vesth T.C."/>
            <person name="Theobald S."/>
            <person name="Frisvad J.C."/>
            <person name="Larsen T.O."/>
            <person name="Kjaerboelling I."/>
            <person name="Rothschild-Mancinelli K."/>
            <person name="Lyhne E.K."/>
            <person name="Kogle M.E."/>
            <person name="Barry K."/>
            <person name="Clum A."/>
            <person name="Na H."/>
            <person name="Ledsgaard L."/>
            <person name="Lin J."/>
            <person name="Lipzen A."/>
            <person name="Kuo A."/>
            <person name="Riley R."/>
            <person name="Mondo S."/>
            <person name="Labutti K."/>
            <person name="Haridas S."/>
            <person name="Pangalinan J."/>
            <person name="Salamov A.A."/>
            <person name="Simmons B.A."/>
            <person name="Magnuson J.K."/>
            <person name="Chen J."/>
            <person name="Drula E."/>
            <person name="Henrissat B."/>
            <person name="Wiebenga A."/>
            <person name="Lubbers R.J."/>
            <person name="Gomes A.C."/>
            <person name="Makela M.R."/>
            <person name="Stajich J."/>
            <person name="Grigoriev I.V."/>
            <person name="Mortensen U.H."/>
            <person name="De Vries R.P."/>
            <person name="Baker S.E."/>
            <person name="Andersen M.R."/>
        </authorList>
    </citation>
    <scope>NUCLEOTIDE SEQUENCE [LARGE SCALE GENOMIC DNA]</scope>
    <source>
        <strain evidence="1 2">CBS 209.92</strain>
    </source>
</reference>
<name>A0ABR4GDG8_9EURO</name>
<accession>A0ABR4GDG8</accession>